<dbReference type="Proteomes" id="UP000001887">
    <property type="component" value="Chromosome"/>
</dbReference>
<evidence type="ECO:0000256" key="8">
    <source>
        <dbReference type="ARBA" id="ARBA00023315"/>
    </source>
</evidence>
<dbReference type="Pfam" id="PF20154">
    <property type="entry name" value="LNT_N"/>
    <property type="match status" value="1"/>
</dbReference>
<dbReference type="PANTHER" id="PTHR38686:SF1">
    <property type="entry name" value="APOLIPOPROTEIN N-ACYLTRANSFERASE"/>
    <property type="match status" value="1"/>
</dbReference>
<dbReference type="HOGENOM" id="CLU_019563_1_2_0"/>
<evidence type="ECO:0000256" key="3">
    <source>
        <dbReference type="ARBA" id="ARBA00022475"/>
    </source>
</evidence>
<comment type="catalytic activity">
    <reaction evidence="9">
        <text>N-terminal S-1,2-diacyl-sn-glyceryl-L-cysteinyl-[lipoprotein] + a glycerophospholipid = N-acyl-S-1,2-diacyl-sn-glyceryl-L-cysteinyl-[lipoprotein] + a 2-acyl-sn-glycero-3-phospholipid + H(+)</text>
        <dbReference type="Rhea" id="RHEA:48228"/>
        <dbReference type="Rhea" id="RHEA-COMP:14681"/>
        <dbReference type="Rhea" id="RHEA-COMP:14684"/>
        <dbReference type="ChEBI" id="CHEBI:15378"/>
        <dbReference type="ChEBI" id="CHEBI:136912"/>
        <dbReference type="ChEBI" id="CHEBI:140656"/>
        <dbReference type="ChEBI" id="CHEBI:140657"/>
        <dbReference type="ChEBI" id="CHEBI:140660"/>
        <dbReference type="EC" id="2.3.1.269"/>
    </reaction>
</comment>
<sequence>MEAGLNVNSSAEREPRQRASGRATGSSTVDKGGDKRSDNSGDKQTRDRSAVLLGHWQTLLVALLGSLLLYLAFPPARLGLLAWVAPLPWLWLVAQPTLAARRPYLAIYLASWVFWLALLQGIRLAHPALILGWIALAAYLAAYLPLFVAITRQAVHTYKIPLIVAAPIVWVGLELVRGRMISGFSLGGLANSQTEWVTLLQICDLAGAYGLSALMMITSSAILALMQTERSRLARVIEPVVAVALIGGALLYGQARLRAPESEETILSAALIQGSLDTVFEVSPERVRETITTYARLTSEARASIGDLDLVIWPESMFPIPRFDIEEPLEDDRESGLTKEQLRLRLEEMNRQFDSVVRDAVASLNSEANASRPTLLLLGTNVIQYGPGPTKIFNSAMLFDPQGTRIARYDKMHPVMFGEYVPLTDLFPFLYDLTPMAGGLSAGEGPVMFEVGEAKLSPSICFESTVPHLLRTQTAQLVAQRARPDCLVNITNDGWFWGSSLLDMHLHCAVLRAVENRRPMLVAANTGFSASIDGRGRLLERGPRRAERIIHAQVRRESLTSPYHTVGDLPAVVCAALAWLIAISQQVGEFWQLLKRRN</sequence>
<feature type="transmembrane region" description="Helical" evidence="9">
    <location>
        <begin position="206"/>
        <end position="226"/>
    </location>
</feature>
<keyword evidence="7 9" id="KW-0472">Membrane</keyword>
<feature type="transmembrane region" description="Helical" evidence="9">
    <location>
        <begin position="105"/>
        <end position="122"/>
    </location>
</feature>
<dbReference type="NCBIfam" id="TIGR00546">
    <property type="entry name" value="lnt"/>
    <property type="match status" value="1"/>
</dbReference>
<dbReference type="CDD" id="cd07571">
    <property type="entry name" value="ALP_N-acyl_transferase"/>
    <property type="match status" value="1"/>
</dbReference>
<keyword evidence="3 9" id="KW-1003">Cell membrane</keyword>
<dbReference type="PROSITE" id="PS50263">
    <property type="entry name" value="CN_HYDROLASE"/>
    <property type="match status" value="1"/>
</dbReference>
<feature type="region of interest" description="Disordered" evidence="10">
    <location>
        <begin position="1"/>
        <end position="44"/>
    </location>
</feature>
<feature type="transmembrane region" description="Helical" evidence="9">
    <location>
        <begin position="50"/>
        <end position="70"/>
    </location>
</feature>
<evidence type="ECO:0000256" key="4">
    <source>
        <dbReference type="ARBA" id="ARBA00022679"/>
    </source>
</evidence>
<keyword evidence="8 9" id="KW-0012">Acyltransferase</keyword>
<evidence type="ECO:0000313" key="12">
    <source>
        <dbReference type="EMBL" id="ADB16026.1"/>
    </source>
</evidence>
<evidence type="ECO:0000256" key="5">
    <source>
        <dbReference type="ARBA" id="ARBA00022692"/>
    </source>
</evidence>
<feature type="transmembrane region" description="Helical" evidence="9">
    <location>
        <begin position="128"/>
        <end position="150"/>
    </location>
</feature>
<dbReference type="InterPro" id="IPR036526">
    <property type="entry name" value="C-N_Hydrolase_sf"/>
</dbReference>
<evidence type="ECO:0000256" key="6">
    <source>
        <dbReference type="ARBA" id="ARBA00022989"/>
    </source>
</evidence>
<feature type="domain" description="CN hydrolase" evidence="11">
    <location>
        <begin position="272"/>
        <end position="556"/>
    </location>
</feature>
<dbReference type="Gene3D" id="3.60.110.10">
    <property type="entry name" value="Carbon-nitrogen hydrolase"/>
    <property type="match status" value="1"/>
</dbReference>
<keyword evidence="12" id="KW-0449">Lipoprotein</keyword>
<comment type="pathway">
    <text evidence="9">Protein modification; lipoprotein biosynthesis (N-acyl transfer).</text>
</comment>
<dbReference type="OrthoDB" id="9804277at2"/>
<keyword evidence="9" id="KW-0997">Cell inner membrane</keyword>
<feature type="transmembrane region" description="Helical" evidence="9">
    <location>
        <begin position="76"/>
        <end position="93"/>
    </location>
</feature>
<feature type="transmembrane region" description="Helical" evidence="9">
    <location>
        <begin position="162"/>
        <end position="186"/>
    </location>
</feature>
<keyword evidence="13" id="KW-1185">Reference proteome</keyword>
<evidence type="ECO:0000256" key="2">
    <source>
        <dbReference type="ARBA" id="ARBA00010065"/>
    </source>
</evidence>
<organism evidence="12 13">
    <name type="scientific">Pirellula staleyi (strain ATCC 27377 / DSM 6068 / ICPB 4128)</name>
    <name type="common">Pirella staleyi</name>
    <dbReference type="NCBI Taxonomy" id="530564"/>
    <lineage>
        <taxon>Bacteria</taxon>
        <taxon>Pseudomonadati</taxon>
        <taxon>Planctomycetota</taxon>
        <taxon>Planctomycetia</taxon>
        <taxon>Pirellulales</taxon>
        <taxon>Pirellulaceae</taxon>
        <taxon>Pirellula</taxon>
    </lineage>
</organism>
<evidence type="ECO:0000256" key="9">
    <source>
        <dbReference type="HAMAP-Rule" id="MF_01148"/>
    </source>
</evidence>
<keyword evidence="4 9" id="KW-0808">Transferase</keyword>
<dbReference type="STRING" id="530564.Psta_1349"/>
<keyword evidence="5 9" id="KW-0812">Transmembrane</keyword>
<protein>
    <recommendedName>
        <fullName evidence="9">Apolipoprotein N-acyltransferase</fullName>
        <shortName evidence="9">ALP N-acyltransferase</shortName>
        <ecNumber evidence="9">2.3.1.269</ecNumber>
    </recommendedName>
</protein>
<comment type="similarity">
    <text evidence="2 9">Belongs to the CN hydrolase family. Apolipoprotein N-acyltransferase subfamily.</text>
</comment>
<dbReference type="eggNOG" id="COG0815">
    <property type="taxonomic scope" value="Bacteria"/>
</dbReference>
<accession>D2QWS2</accession>
<dbReference type="InterPro" id="IPR004563">
    <property type="entry name" value="Apolipo_AcylTrfase"/>
</dbReference>
<evidence type="ECO:0000256" key="10">
    <source>
        <dbReference type="SAM" id="MobiDB-lite"/>
    </source>
</evidence>
<evidence type="ECO:0000259" key="11">
    <source>
        <dbReference type="PROSITE" id="PS50263"/>
    </source>
</evidence>
<name>D2QWS2_PIRSD</name>
<evidence type="ECO:0000256" key="1">
    <source>
        <dbReference type="ARBA" id="ARBA00004651"/>
    </source>
</evidence>
<proteinExistence type="inferred from homology"/>
<dbReference type="InterPro" id="IPR003010">
    <property type="entry name" value="C-N_Hydrolase"/>
</dbReference>
<dbReference type="PANTHER" id="PTHR38686">
    <property type="entry name" value="APOLIPOPROTEIN N-ACYLTRANSFERASE"/>
    <property type="match status" value="1"/>
</dbReference>
<feature type="compositionally biased region" description="Basic and acidic residues" evidence="10">
    <location>
        <begin position="31"/>
        <end position="44"/>
    </location>
</feature>
<dbReference type="Pfam" id="PF00795">
    <property type="entry name" value="CN_hydrolase"/>
    <property type="match status" value="1"/>
</dbReference>
<evidence type="ECO:0000313" key="13">
    <source>
        <dbReference type="Proteomes" id="UP000001887"/>
    </source>
</evidence>
<dbReference type="AlphaFoldDB" id="D2QWS2"/>
<dbReference type="GO" id="GO:0016410">
    <property type="term" value="F:N-acyltransferase activity"/>
    <property type="evidence" value="ECO:0007669"/>
    <property type="project" value="UniProtKB-UniRule"/>
</dbReference>
<dbReference type="GO" id="GO:0042158">
    <property type="term" value="P:lipoprotein biosynthetic process"/>
    <property type="evidence" value="ECO:0007669"/>
    <property type="project" value="UniProtKB-UniRule"/>
</dbReference>
<evidence type="ECO:0000256" key="7">
    <source>
        <dbReference type="ARBA" id="ARBA00023136"/>
    </source>
</evidence>
<dbReference type="UniPathway" id="UPA00666"/>
<reference evidence="12 13" key="1">
    <citation type="journal article" date="2009" name="Stand. Genomic Sci.">
        <title>Complete genome sequence of Pirellula staleyi type strain (ATCC 27377).</title>
        <authorList>
            <person name="Clum A."/>
            <person name="Tindall B.J."/>
            <person name="Sikorski J."/>
            <person name="Ivanova N."/>
            <person name="Mavrommatis K."/>
            <person name="Lucas S."/>
            <person name="Glavina del Rio T."/>
            <person name="Nolan M."/>
            <person name="Chen F."/>
            <person name="Tice H."/>
            <person name="Pitluck S."/>
            <person name="Cheng J.F."/>
            <person name="Chertkov O."/>
            <person name="Brettin T."/>
            <person name="Han C."/>
            <person name="Detter J.C."/>
            <person name="Kuske C."/>
            <person name="Bruce D."/>
            <person name="Goodwin L."/>
            <person name="Ovchinikova G."/>
            <person name="Pati A."/>
            <person name="Mikhailova N."/>
            <person name="Chen A."/>
            <person name="Palaniappan K."/>
            <person name="Land M."/>
            <person name="Hauser L."/>
            <person name="Chang Y.J."/>
            <person name="Jeffries C.D."/>
            <person name="Chain P."/>
            <person name="Rohde M."/>
            <person name="Goker M."/>
            <person name="Bristow J."/>
            <person name="Eisen J.A."/>
            <person name="Markowitz V."/>
            <person name="Hugenholtz P."/>
            <person name="Kyrpides N.C."/>
            <person name="Klenk H.P."/>
            <person name="Lapidus A."/>
        </authorList>
    </citation>
    <scope>NUCLEOTIDE SEQUENCE [LARGE SCALE GENOMIC DNA]</scope>
    <source>
        <strain evidence="13">ATCC 27377 / DSM 6068 / ICPB 4128</strain>
    </source>
</reference>
<dbReference type="HAMAP" id="MF_01148">
    <property type="entry name" value="Lnt"/>
    <property type="match status" value="1"/>
</dbReference>
<dbReference type="GO" id="GO:0005886">
    <property type="term" value="C:plasma membrane"/>
    <property type="evidence" value="ECO:0007669"/>
    <property type="project" value="UniProtKB-SubCell"/>
</dbReference>
<comment type="function">
    <text evidence="9">Catalyzes the phospholipid dependent N-acylation of the N-terminal cysteine of apolipoprotein, the last step in lipoprotein maturation.</text>
</comment>
<dbReference type="KEGG" id="psl:Psta_1349"/>
<dbReference type="EMBL" id="CP001848">
    <property type="protein sequence ID" value="ADB16026.1"/>
    <property type="molecule type" value="Genomic_DNA"/>
</dbReference>
<keyword evidence="6 9" id="KW-1133">Transmembrane helix</keyword>
<dbReference type="EC" id="2.3.1.269" evidence="9"/>
<feature type="transmembrane region" description="Helical" evidence="9">
    <location>
        <begin position="233"/>
        <end position="252"/>
    </location>
</feature>
<dbReference type="InterPro" id="IPR045378">
    <property type="entry name" value="LNT_N"/>
</dbReference>
<gene>
    <name evidence="9" type="primary">lnt</name>
    <name evidence="12" type="ordered locus">Psta_1349</name>
</gene>
<comment type="subcellular location">
    <subcellularLocation>
        <location evidence="9">Cell inner membrane</location>
        <topology evidence="9">Multi-pass membrane protein</topology>
    </subcellularLocation>
    <subcellularLocation>
        <location evidence="1">Cell membrane</location>
        <topology evidence="1">Multi-pass membrane protein</topology>
    </subcellularLocation>
</comment>
<dbReference type="SUPFAM" id="SSF56317">
    <property type="entry name" value="Carbon-nitrogen hydrolase"/>
    <property type="match status" value="1"/>
</dbReference>
<feature type="compositionally biased region" description="Polar residues" evidence="10">
    <location>
        <begin position="1"/>
        <end position="10"/>
    </location>
</feature>